<dbReference type="PATRIC" id="fig|1590.201.peg.223"/>
<dbReference type="InterPro" id="IPR001296">
    <property type="entry name" value="Glyco_trans_1"/>
</dbReference>
<dbReference type="PANTHER" id="PTHR45947">
    <property type="entry name" value="SULFOQUINOVOSYL TRANSFERASE SQD2"/>
    <property type="match status" value="1"/>
</dbReference>
<sequence length="437" mass="50181">MHYYLGPAPLRSGGLTKYVEDLMEAEKLNGDTCLQLYPLKLTSNKRIHISKTRDSKVYQLVNAYPLPLTGGIKTPEDFWGGDVDVSGIRQFLKHIAVDIIHIHTLMGLPIEFLQLAKQLGLKIVYTTHDYFGLSPVPDFFDAQLGRSFAYEQVDSQLAFWQRLGSQSSSTMKLRVFQLPIYVQLKKIAHFISQFRSNEQPGNDNKMVNETVTIDTEFRKLFEHYRAMFRMVDVFHFNSRVSQGVFLQNMPELKDQKYMVIPITNSNIRKRNLKQPNKLVESQNIRVGYLGRFTPAKGVYELVEMFKKASNSTIELHLFGDASRHNFNVKNVYNEGAYISSELTNILDNLDVVVVPSIWEETFGFVPIECVTNGVPVLLSRHVGAEMLFTDDYQGKYSSQGELLKKLNALDRNFIKQLRETMAIQIPQMLDVQQAYRL</sequence>
<gene>
    <name evidence="2" type="ORF">Lp19_0515</name>
</gene>
<dbReference type="Pfam" id="PF00534">
    <property type="entry name" value="Glycos_transf_1"/>
    <property type="match status" value="1"/>
</dbReference>
<keyword evidence="2" id="KW-0808">Transferase</keyword>
<dbReference type="Proteomes" id="UP000076882">
    <property type="component" value="Unassembled WGS sequence"/>
</dbReference>
<protein>
    <submittedName>
        <fullName evidence="2">Glycosyl transferase family 2</fullName>
    </submittedName>
</protein>
<accession>A0A165S7P0</accession>
<evidence type="ECO:0000259" key="1">
    <source>
        <dbReference type="Pfam" id="PF00534"/>
    </source>
</evidence>
<name>A0A165S7P0_LACPN</name>
<dbReference type="InterPro" id="IPR050194">
    <property type="entry name" value="Glycosyltransferase_grp1"/>
</dbReference>
<dbReference type="AlphaFoldDB" id="A0A165S7P0"/>
<dbReference type="PANTHER" id="PTHR45947:SF3">
    <property type="entry name" value="SULFOQUINOVOSYL TRANSFERASE SQD2"/>
    <property type="match status" value="1"/>
</dbReference>
<evidence type="ECO:0000313" key="2">
    <source>
        <dbReference type="EMBL" id="KZU97831.1"/>
    </source>
</evidence>
<reference evidence="2 3" key="1">
    <citation type="submission" date="2016-03" db="EMBL/GenBank/DDBJ databases">
        <title>Comparative genomics of 54 Lactobacillus plantarum strains reveals genomic uncoupling from niche constraints.</title>
        <authorList>
            <person name="Martino M.E."/>
        </authorList>
    </citation>
    <scope>NUCLEOTIDE SEQUENCE [LARGE SCALE GENOMIC DNA]</scope>
    <source>
        <strain evidence="2 3">19.1</strain>
    </source>
</reference>
<feature type="domain" description="Glycosyl transferase family 1" evidence="1">
    <location>
        <begin position="279"/>
        <end position="394"/>
    </location>
</feature>
<comment type="caution">
    <text evidence="2">The sequence shown here is derived from an EMBL/GenBank/DDBJ whole genome shotgun (WGS) entry which is preliminary data.</text>
</comment>
<dbReference type="SUPFAM" id="SSF53756">
    <property type="entry name" value="UDP-Glycosyltransferase/glycogen phosphorylase"/>
    <property type="match status" value="1"/>
</dbReference>
<organism evidence="2 3">
    <name type="scientific">Lactiplantibacillus plantarum</name>
    <name type="common">Lactobacillus plantarum</name>
    <dbReference type="NCBI Taxonomy" id="1590"/>
    <lineage>
        <taxon>Bacteria</taxon>
        <taxon>Bacillati</taxon>
        <taxon>Bacillota</taxon>
        <taxon>Bacilli</taxon>
        <taxon>Lactobacillales</taxon>
        <taxon>Lactobacillaceae</taxon>
        <taxon>Lactiplantibacillus</taxon>
    </lineage>
</organism>
<dbReference type="Gene3D" id="3.40.50.2000">
    <property type="entry name" value="Glycogen Phosphorylase B"/>
    <property type="match status" value="2"/>
</dbReference>
<proteinExistence type="predicted"/>
<evidence type="ECO:0000313" key="3">
    <source>
        <dbReference type="Proteomes" id="UP000076882"/>
    </source>
</evidence>
<dbReference type="GO" id="GO:0016757">
    <property type="term" value="F:glycosyltransferase activity"/>
    <property type="evidence" value="ECO:0007669"/>
    <property type="project" value="InterPro"/>
</dbReference>
<dbReference type="EMBL" id="LUXM01000012">
    <property type="protein sequence ID" value="KZU97831.1"/>
    <property type="molecule type" value="Genomic_DNA"/>
</dbReference>